<dbReference type="GO" id="GO:0005525">
    <property type="term" value="F:GTP binding"/>
    <property type="evidence" value="ECO:0007669"/>
    <property type="project" value="UniProtKB-UniRule"/>
</dbReference>
<dbReference type="FunFam" id="3.30.70.870:FF:000001">
    <property type="entry name" value="Elongation factor G"/>
    <property type="match status" value="1"/>
</dbReference>
<dbReference type="NCBIfam" id="TIGR00231">
    <property type="entry name" value="small_GTP"/>
    <property type="match status" value="1"/>
</dbReference>
<evidence type="ECO:0000256" key="5">
    <source>
        <dbReference type="ARBA" id="ARBA00022917"/>
    </source>
</evidence>
<evidence type="ECO:0000256" key="4">
    <source>
        <dbReference type="ARBA" id="ARBA00022768"/>
    </source>
</evidence>
<evidence type="ECO:0000256" key="2">
    <source>
        <dbReference type="ARBA" id="ARBA00017872"/>
    </source>
</evidence>
<dbReference type="InterPro" id="IPR009022">
    <property type="entry name" value="EFG_III"/>
</dbReference>
<dbReference type="SMART" id="SM00889">
    <property type="entry name" value="EFG_IV"/>
    <property type="match status" value="1"/>
</dbReference>
<dbReference type="PROSITE" id="PS51722">
    <property type="entry name" value="G_TR_2"/>
    <property type="match status" value="1"/>
</dbReference>
<evidence type="ECO:0000313" key="10">
    <source>
        <dbReference type="EMBL" id="RRC97383.1"/>
    </source>
</evidence>
<dbReference type="NCBIfam" id="TIGR00484">
    <property type="entry name" value="EF-G"/>
    <property type="match status" value="1"/>
</dbReference>
<dbReference type="InterPro" id="IPR000795">
    <property type="entry name" value="T_Tr_GTP-bd_dom"/>
</dbReference>
<keyword evidence="4 8" id="KW-0251">Elongation factor</keyword>
<dbReference type="SUPFAM" id="SSF52540">
    <property type="entry name" value="P-loop containing nucleoside triphosphate hydrolases"/>
    <property type="match status" value="1"/>
</dbReference>
<dbReference type="InterPro" id="IPR031157">
    <property type="entry name" value="G_TR_CS"/>
</dbReference>
<dbReference type="CDD" id="cd03713">
    <property type="entry name" value="EFG_mtEFG_C"/>
    <property type="match status" value="1"/>
</dbReference>
<dbReference type="EMBL" id="RQXV01000012">
    <property type="protein sequence ID" value="RRC97383.1"/>
    <property type="molecule type" value="Genomic_DNA"/>
</dbReference>
<dbReference type="InterPro" id="IPR004540">
    <property type="entry name" value="Transl_elong_EFG/EF2"/>
</dbReference>
<dbReference type="InterPro" id="IPR000640">
    <property type="entry name" value="EFG_V-like"/>
</dbReference>
<comment type="subcellular location">
    <subcellularLocation>
        <location evidence="8">Cytoplasm</location>
    </subcellularLocation>
</comment>
<dbReference type="GO" id="GO:0097216">
    <property type="term" value="F:guanosine tetraphosphate binding"/>
    <property type="evidence" value="ECO:0007669"/>
    <property type="project" value="UniProtKB-ARBA"/>
</dbReference>
<dbReference type="InterPro" id="IPR005225">
    <property type="entry name" value="Small_GTP-bd"/>
</dbReference>
<evidence type="ECO:0000256" key="7">
    <source>
        <dbReference type="ARBA" id="ARBA00024731"/>
    </source>
</evidence>
<dbReference type="GO" id="GO:0003746">
    <property type="term" value="F:translation elongation factor activity"/>
    <property type="evidence" value="ECO:0007669"/>
    <property type="project" value="UniProtKB-UniRule"/>
</dbReference>
<dbReference type="InterPro" id="IPR041095">
    <property type="entry name" value="EFG_II"/>
</dbReference>
<dbReference type="NCBIfam" id="NF009381">
    <property type="entry name" value="PRK12740.1-5"/>
    <property type="match status" value="1"/>
</dbReference>
<dbReference type="InterPro" id="IPR005517">
    <property type="entry name" value="Transl_elong_EFG/EF2_IV"/>
</dbReference>
<dbReference type="CDD" id="cd01434">
    <property type="entry name" value="EFG_mtEFG1_IV"/>
    <property type="match status" value="1"/>
</dbReference>
<protein>
    <recommendedName>
        <fullName evidence="2 8">Elongation factor G</fullName>
        <shortName evidence="8">EF-G</shortName>
    </recommendedName>
</protein>
<dbReference type="GO" id="GO:0003924">
    <property type="term" value="F:GTPase activity"/>
    <property type="evidence" value="ECO:0007669"/>
    <property type="project" value="InterPro"/>
</dbReference>
<dbReference type="SUPFAM" id="SSF54980">
    <property type="entry name" value="EF-G C-terminal domain-like"/>
    <property type="match status" value="2"/>
</dbReference>
<dbReference type="Pfam" id="PF03144">
    <property type="entry name" value="GTP_EFTU_D2"/>
    <property type="match status" value="1"/>
</dbReference>
<dbReference type="SMART" id="SM00838">
    <property type="entry name" value="EFG_C"/>
    <property type="match status" value="1"/>
</dbReference>
<feature type="domain" description="Tr-type G" evidence="9">
    <location>
        <begin position="8"/>
        <end position="290"/>
    </location>
</feature>
<comment type="similarity">
    <text evidence="1 8">Belongs to the TRAFAC class translation factor GTPase superfamily. Classic translation factor GTPase family. EF-G/EF-2 subfamily.</text>
</comment>
<keyword evidence="3 8" id="KW-0547">Nucleotide-binding</keyword>
<evidence type="ECO:0000256" key="3">
    <source>
        <dbReference type="ARBA" id="ARBA00022741"/>
    </source>
</evidence>
<gene>
    <name evidence="8 10" type="primary">fusA</name>
    <name evidence="10" type="ORF">EHS89_17910</name>
</gene>
<feature type="binding site" evidence="8">
    <location>
        <begin position="88"/>
        <end position="92"/>
    </location>
    <ligand>
        <name>GTP</name>
        <dbReference type="ChEBI" id="CHEBI:37565"/>
    </ligand>
</feature>
<dbReference type="RefSeq" id="WP_124927547.1">
    <property type="nucleotide sequence ID" value="NZ_BMOH01000009.1"/>
</dbReference>
<dbReference type="CDD" id="cd01886">
    <property type="entry name" value="EF-G"/>
    <property type="match status" value="1"/>
</dbReference>
<organism evidence="10 11">
    <name type="scientific">Amphritea balenae</name>
    <dbReference type="NCBI Taxonomy" id="452629"/>
    <lineage>
        <taxon>Bacteria</taxon>
        <taxon>Pseudomonadati</taxon>
        <taxon>Pseudomonadota</taxon>
        <taxon>Gammaproteobacteria</taxon>
        <taxon>Oceanospirillales</taxon>
        <taxon>Oceanospirillaceae</taxon>
        <taxon>Amphritea</taxon>
    </lineage>
</organism>
<dbReference type="GO" id="GO:0032790">
    <property type="term" value="P:ribosome disassembly"/>
    <property type="evidence" value="ECO:0007669"/>
    <property type="project" value="TreeGrafter"/>
</dbReference>
<dbReference type="PANTHER" id="PTHR43261">
    <property type="entry name" value="TRANSLATION ELONGATION FACTOR G-RELATED"/>
    <property type="match status" value="1"/>
</dbReference>
<reference evidence="10 11" key="1">
    <citation type="submission" date="2018-11" db="EMBL/GenBank/DDBJ databases">
        <title>The draft genome sequence of Amphritea balenae JAMM 1525T.</title>
        <authorList>
            <person name="Fang Z."/>
            <person name="Zhang Y."/>
            <person name="Han X."/>
        </authorList>
    </citation>
    <scope>NUCLEOTIDE SEQUENCE [LARGE SCALE GENOMIC DNA]</scope>
    <source>
        <strain evidence="10 11">JAMM 1525</strain>
    </source>
</reference>
<dbReference type="CDD" id="cd16262">
    <property type="entry name" value="EFG_III"/>
    <property type="match status" value="1"/>
</dbReference>
<evidence type="ECO:0000313" key="11">
    <source>
        <dbReference type="Proteomes" id="UP000267535"/>
    </source>
</evidence>
<dbReference type="InterPro" id="IPR047872">
    <property type="entry name" value="EFG_IV"/>
</dbReference>
<evidence type="ECO:0000256" key="1">
    <source>
        <dbReference type="ARBA" id="ARBA00005870"/>
    </source>
</evidence>
<sequence length="697" mass="77072">MARKTPINRYRNIGIVAHVDAGKTTTTERVLFYTGMSHKIGEVHDGAATMDWMEQEQERGITITSAATTCFWSGMSQQFDQHRINIIDTPGHVDFTIEVERSLRVLDGAVVVLCASSGVQPQTETVWRQANKYDVPRMVFVNKMDRAGADFFMVIDQLKERLGAHTVPINFPIGAEEEFKGVVDLFRMKAIMWNESDQGMTYELEDIPAELQDKADELREQMVESAAEANDELMDKYLEEGELSIEEIKAGLRSRTLDNDLVLMQAGSAFKNKGVQAVLDAVIEFMPSPVEVKAIEGTLDDAAETVASREADDKAPFAALAFKIATDPFVGTLTFVRVYSGVLNSGDSVVNSVKTKKERVGRMVQMHANNREEIKEVRAGDIAALIGMKDVTTGDTLCSPDDRIVLERMEFPEPVISVAVEPRSQADQEKMGIALGKLAQEDPSFRVETDQETGQTIISGMGELHLDILVDRMKREFSVEANIGKPQVAYREKIRQSVDANHKFARQSGGRGQYGHVVIEFSPSDDEGLEFINEIVGGAVPKEYIPAIEKGIAEQMKNGVIAGYPLIGLKARLYDGSYHDVDSNEMAFKIAASQALKKYAQEANPCLLEPMMKVEVVTPEDYMGDVMGDLNRRRGLVQGMEDSSSGKIINAQVPLGEMFGYATDLRSATQGRATYSMEFLDYAEAPNKVAEAVINAR</sequence>
<dbReference type="Pfam" id="PF00009">
    <property type="entry name" value="GTP_EFTU"/>
    <property type="match status" value="1"/>
</dbReference>
<dbReference type="InterPro" id="IPR009000">
    <property type="entry name" value="Transl_B-barrel_sf"/>
</dbReference>
<dbReference type="OrthoDB" id="9804431at2"/>
<dbReference type="InterPro" id="IPR035647">
    <property type="entry name" value="EFG_III/V"/>
</dbReference>
<dbReference type="Pfam" id="PF14492">
    <property type="entry name" value="EFG_III"/>
    <property type="match status" value="1"/>
</dbReference>
<dbReference type="Pfam" id="PF00679">
    <property type="entry name" value="EFG_C"/>
    <property type="match status" value="1"/>
</dbReference>
<dbReference type="PRINTS" id="PR00315">
    <property type="entry name" value="ELONGATNFCT"/>
</dbReference>
<keyword evidence="5 8" id="KW-0648">Protein biosynthesis</keyword>
<dbReference type="GO" id="GO:0005737">
    <property type="term" value="C:cytoplasm"/>
    <property type="evidence" value="ECO:0007669"/>
    <property type="project" value="UniProtKB-SubCell"/>
</dbReference>
<dbReference type="InterPro" id="IPR027417">
    <property type="entry name" value="P-loop_NTPase"/>
</dbReference>
<name>A0A3P1SJB9_9GAMM</name>
<comment type="function">
    <text evidence="7 8">Catalyzes the GTP-dependent ribosomal translocation step during translation elongation. During this step, the ribosome changes from the pre-translocational (PRE) to the post-translocational (POST) state as the newly formed A-site-bound peptidyl-tRNA and P-site-bound deacylated tRNA move to the P and E sites, respectively. Catalyzes the coordinated movement of the two tRNA molecules, the mRNA and conformational changes in the ribosome.</text>
</comment>
<dbReference type="Gene3D" id="3.30.230.10">
    <property type="match status" value="1"/>
</dbReference>
<dbReference type="Gene3D" id="3.30.70.870">
    <property type="entry name" value="Elongation Factor G (Translational Gtpase), domain 3"/>
    <property type="match status" value="1"/>
</dbReference>
<dbReference type="Gene3D" id="3.40.50.300">
    <property type="entry name" value="P-loop containing nucleotide triphosphate hydrolases"/>
    <property type="match status" value="1"/>
</dbReference>
<dbReference type="SUPFAM" id="SSF50447">
    <property type="entry name" value="Translation proteins"/>
    <property type="match status" value="1"/>
</dbReference>
<evidence type="ECO:0000256" key="8">
    <source>
        <dbReference type="HAMAP-Rule" id="MF_00054"/>
    </source>
</evidence>
<dbReference type="SUPFAM" id="SSF54211">
    <property type="entry name" value="Ribosomal protein S5 domain 2-like"/>
    <property type="match status" value="1"/>
</dbReference>
<dbReference type="PANTHER" id="PTHR43261:SF1">
    <property type="entry name" value="RIBOSOME-RELEASING FACTOR 2, MITOCHONDRIAL"/>
    <property type="match status" value="1"/>
</dbReference>
<feature type="binding site" evidence="8">
    <location>
        <begin position="17"/>
        <end position="24"/>
    </location>
    <ligand>
        <name>GTP</name>
        <dbReference type="ChEBI" id="CHEBI:37565"/>
    </ligand>
</feature>
<dbReference type="FunFam" id="3.30.70.240:FF:000001">
    <property type="entry name" value="Elongation factor G"/>
    <property type="match status" value="1"/>
</dbReference>
<dbReference type="InterPro" id="IPR020568">
    <property type="entry name" value="Ribosomal_Su5_D2-typ_SF"/>
</dbReference>
<keyword evidence="11" id="KW-1185">Reference proteome</keyword>
<dbReference type="InterPro" id="IPR035649">
    <property type="entry name" value="EFG_V"/>
</dbReference>
<dbReference type="HAMAP" id="MF_00054_B">
    <property type="entry name" value="EF_G_EF_2_B"/>
    <property type="match status" value="1"/>
</dbReference>
<dbReference type="Gene3D" id="3.30.70.240">
    <property type="match status" value="1"/>
</dbReference>
<keyword evidence="8" id="KW-0963">Cytoplasm</keyword>
<dbReference type="Proteomes" id="UP000267535">
    <property type="component" value="Unassembled WGS sequence"/>
</dbReference>
<dbReference type="PROSITE" id="PS00301">
    <property type="entry name" value="G_TR_1"/>
    <property type="match status" value="1"/>
</dbReference>
<evidence type="ECO:0000256" key="6">
    <source>
        <dbReference type="ARBA" id="ARBA00023134"/>
    </source>
</evidence>
<feature type="binding site" evidence="8">
    <location>
        <begin position="142"/>
        <end position="145"/>
    </location>
    <ligand>
        <name>GTP</name>
        <dbReference type="ChEBI" id="CHEBI:37565"/>
    </ligand>
</feature>
<dbReference type="AlphaFoldDB" id="A0A3P1SJB9"/>
<keyword evidence="6 8" id="KW-0342">GTP-binding</keyword>
<dbReference type="Gene3D" id="2.40.30.10">
    <property type="entry name" value="Translation factors"/>
    <property type="match status" value="1"/>
</dbReference>
<dbReference type="FunFam" id="3.40.50.300:FF:000029">
    <property type="entry name" value="Elongation factor G"/>
    <property type="match status" value="1"/>
</dbReference>
<comment type="caution">
    <text evidence="10">The sequence shown here is derived from an EMBL/GenBank/DDBJ whole genome shotgun (WGS) entry which is preliminary data.</text>
</comment>
<dbReference type="FunFam" id="3.30.230.10:FF:000003">
    <property type="entry name" value="Elongation factor G"/>
    <property type="match status" value="1"/>
</dbReference>
<evidence type="ECO:0000259" key="9">
    <source>
        <dbReference type="PROSITE" id="PS51722"/>
    </source>
</evidence>
<dbReference type="FunFam" id="2.40.30.10:FF:000006">
    <property type="entry name" value="Elongation factor G"/>
    <property type="match status" value="1"/>
</dbReference>
<dbReference type="InterPro" id="IPR004161">
    <property type="entry name" value="EFTu-like_2"/>
</dbReference>
<dbReference type="CDD" id="cd04088">
    <property type="entry name" value="EFG_mtEFG_II"/>
    <property type="match status" value="1"/>
</dbReference>
<proteinExistence type="inferred from homology"/>
<accession>A0A3P1SJB9</accession>
<dbReference type="Pfam" id="PF03764">
    <property type="entry name" value="EFG_IV"/>
    <property type="match status" value="1"/>
</dbReference>
<dbReference type="InterPro" id="IPR014721">
    <property type="entry name" value="Ribsml_uS5_D2-typ_fold_subgr"/>
</dbReference>